<protein>
    <submittedName>
        <fullName evidence="1">Uncharacterized protein</fullName>
    </submittedName>
</protein>
<sequence>MQALGHILLLFRDL</sequence>
<evidence type="ECO:0000313" key="1">
    <source>
        <dbReference type="EMBL" id="JAH78284.1"/>
    </source>
</evidence>
<reference evidence="1" key="2">
    <citation type="journal article" date="2015" name="Fish Shellfish Immunol.">
        <title>Early steps in the European eel (Anguilla anguilla)-Vibrio vulnificus interaction in the gills: Role of the RtxA13 toxin.</title>
        <authorList>
            <person name="Callol A."/>
            <person name="Pajuelo D."/>
            <person name="Ebbesson L."/>
            <person name="Teles M."/>
            <person name="MacKenzie S."/>
            <person name="Amaro C."/>
        </authorList>
    </citation>
    <scope>NUCLEOTIDE SEQUENCE</scope>
</reference>
<name>A0A0E9VJJ7_ANGAN</name>
<proteinExistence type="predicted"/>
<organism evidence="1">
    <name type="scientific">Anguilla anguilla</name>
    <name type="common">European freshwater eel</name>
    <name type="synonym">Muraena anguilla</name>
    <dbReference type="NCBI Taxonomy" id="7936"/>
    <lineage>
        <taxon>Eukaryota</taxon>
        <taxon>Metazoa</taxon>
        <taxon>Chordata</taxon>
        <taxon>Craniata</taxon>
        <taxon>Vertebrata</taxon>
        <taxon>Euteleostomi</taxon>
        <taxon>Actinopterygii</taxon>
        <taxon>Neopterygii</taxon>
        <taxon>Teleostei</taxon>
        <taxon>Anguilliformes</taxon>
        <taxon>Anguillidae</taxon>
        <taxon>Anguilla</taxon>
    </lineage>
</organism>
<reference evidence="1" key="1">
    <citation type="submission" date="2014-11" db="EMBL/GenBank/DDBJ databases">
        <authorList>
            <person name="Amaro Gonzalez C."/>
        </authorList>
    </citation>
    <scope>NUCLEOTIDE SEQUENCE</scope>
</reference>
<dbReference type="EMBL" id="GBXM01030293">
    <property type="protein sequence ID" value="JAH78284.1"/>
    <property type="molecule type" value="Transcribed_RNA"/>
</dbReference>
<accession>A0A0E9VJJ7</accession>